<evidence type="ECO:0000256" key="4">
    <source>
        <dbReference type="ARBA" id="ARBA00022511"/>
    </source>
</evidence>
<evidence type="ECO:0000256" key="5">
    <source>
        <dbReference type="ARBA" id="ARBA00022581"/>
    </source>
</evidence>
<organism evidence="14 15">
    <name type="scientific">Opisthocomus hoazin</name>
    <name type="common">Hoatzin</name>
    <name type="synonym">Phasianus hoazin</name>
    <dbReference type="NCBI Taxonomy" id="30419"/>
    <lineage>
        <taxon>Eukaryota</taxon>
        <taxon>Metazoa</taxon>
        <taxon>Chordata</taxon>
        <taxon>Craniata</taxon>
        <taxon>Vertebrata</taxon>
        <taxon>Euteleostomi</taxon>
        <taxon>Archelosauria</taxon>
        <taxon>Archosauria</taxon>
        <taxon>Dinosauria</taxon>
        <taxon>Saurischia</taxon>
        <taxon>Theropoda</taxon>
        <taxon>Coelurosauria</taxon>
        <taxon>Aves</taxon>
        <taxon>Neognathae</taxon>
        <taxon>Neoaves</taxon>
        <taxon>Opisthocomiformes</taxon>
        <taxon>Opisthocomidae</taxon>
        <taxon>Opisthocomus</taxon>
    </lineage>
</organism>
<feature type="non-terminal residue" evidence="14">
    <location>
        <position position="1"/>
    </location>
</feature>
<dbReference type="PhylomeDB" id="A0A091X4K8"/>
<keyword evidence="12" id="KW-0325">Glycoprotein</keyword>
<dbReference type="PANTHER" id="PTHR10424">
    <property type="entry name" value="VIRAL ENVELOPE PROTEIN"/>
    <property type="match status" value="1"/>
</dbReference>
<keyword evidence="10" id="KW-0564">Palmitate</keyword>
<dbReference type="AlphaFoldDB" id="A0A091X4K8"/>
<keyword evidence="11" id="KW-1015">Disulfide bond</keyword>
<evidence type="ECO:0008006" key="16">
    <source>
        <dbReference type="Google" id="ProtNLM"/>
    </source>
</evidence>
<evidence type="ECO:0000256" key="2">
    <source>
        <dbReference type="ARBA" id="ARBA00004531"/>
    </source>
</evidence>
<evidence type="ECO:0000256" key="13">
    <source>
        <dbReference type="ARBA" id="ARBA00023288"/>
    </source>
</evidence>
<keyword evidence="9" id="KW-0472">Membrane</keyword>
<evidence type="ECO:0000313" key="15">
    <source>
        <dbReference type="Proteomes" id="UP000053605"/>
    </source>
</evidence>
<accession>A0A091X4K8</accession>
<keyword evidence="15" id="KW-1185">Reference proteome</keyword>
<evidence type="ECO:0000256" key="11">
    <source>
        <dbReference type="ARBA" id="ARBA00023157"/>
    </source>
</evidence>
<dbReference type="SUPFAM" id="SSF58069">
    <property type="entry name" value="Virus ectodomain"/>
    <property type="match status" value="1"/>
</dbReference>
<keyword evidence="7" id="KW-1043">Host membrane</keyword>
<dbReference type="Pfam" id="PF00429">
    <property type="entry name" value="TLV_coat"/>
    <property type="match status" value="1"/>
</dbReference>
<evidence type="ECO:0000256" key="12">
    <source>
        <dbReference type="ARBA" id="ARBA00023180"/>
    </source>
</evidence>
<evidence type="ECO:0000256" key="9">
    <source>
        <dbReference type="ARBA" id="ARBA00023136"/>
    </source>
</evidence>
<dbReference type="EMBL" id="KK734465">
    <property type="protein sequence ID" value="KFR08401.1"/>
    <property type="molecule type" value="Genomic_DNA"/>
</dbReference>
<keyword evidence="6" id="KW-0812">Transmembrane</keyword>
<dbReference type="InterPro" id="IPR018154">
    <property type="entry name" value="TLV/ENV_coat_polyprotein"/>
</dbReference>
<dbReference type="PANTHER" id="PTHR10424:SF81">
    <property type="entry name" value="ERVV2 PROTEIN"/>
    <property type="match status" value="1"/>
</dbReference>
<protein>
    <recommendedName>
        <fullName evidence="16">Envelope glycoprotein gp95</fullName>
    </recommendedName>
</protein>
<evidence type="ECO:0000256" key="10">
    <source>
        <dbReference type="ARBA" id="ARBA00023139"/>
    </source>
</evidence>
<keyword evidence="8" id="KW-1133">Transmembrane helix</keyword>
<gene>
    <name evidence="14" type="ORF">N306_00099</name>
</gene>
<name>A0A091X4K8_OPIHO</name>
<reference evidence="14 15" key="1">
    <citation type="submission" date="2014-04" db="EMBL/GenBank/DDBJ databases">
        <title>Genome evolution of avian class.</title>
        <authorList>
            <person name="Zhang G."/>
            <person name="Li C."/>
        </authorList>
    </citation>
    <scope>NUCLEOTIDE SEQUENCE [LARGE SCALE GENOMIC DNA]</scope>
    <source>
        <strain evidence="14">BGI_N306</strain>
    </source>
</reference>
<comment type="subcellular location">
    <subcellularLocation>
        <location evidence="1">Host cell membrane</location>
        <topology evidence="1">Single-pass type I membrane protein</topology>
    </subcellularLocation>
    <subcellularLocation>
        <location evidence="2">Host endomembrane system</location>
        <topology evidence="2">Peripheral membrane protein</topology>
    </subcellularLocation>
    <subcellularLocation>
        <location evidence="3">Virion membrane</location>
        <topology evidence="3">Single-pass type I membrane protein</topology>
    </subcellularLocation>
</comment>
<dbReference type="Proteomes" id="UP000053605">
    <property type="component" value="Unassembled WGS sequence"/>
</dbReference>
<evidence type="ECO:0000256" key="6">
    <source>
        <dbReference type="ARBA" id="ARBA00022692"/>
    </source>
</evidence>
<feature type="non-terminal residue" evidence="14">
    <location>
        <position position="155"/>
    </location>
</feature>
<evidence type="ECO:0000313" key="14">
    <source>
        <dbReference type="EMBL" id="KFR08401.1"/>
    </source>
</evidence>
<dbReference type="Gene3D" id="1.10.287.210">
    <property type="match status" value="1"/>
</dbReference>
<evidence type="ECO:0000256" key="8">
    <source>
        <dbReference type="ARBA" id="ARBA00022989"/>
    </source>
</evidence>
<keyword evidence="5" id="KW-0945">Host-virus interaction</keyword>
<keyword evidence="13" id="KW-0449">Lipoprotein</keyword>
<evidence type="ECO:0000256" key="1">
    <source>
        <dbReference type="ARBA" id="ARBA00004402"/>
    </source>
</evidence>
<keyword evidence="4" id="KW-1032">Host cell membrane</keyword>
<evidence type="ECO:0000256" key="3">
    <source>
        <dbReference type="ARBA" id="ARBA00004563"/>
    </source>
</evidence>
<sequence length="155" mass="17238">LDNTCDDNVQLWNKWEVIFASFFTPGVAAARAHRNLETLSCWVVKQANLTSRILSDIATDLDNVQHAVLQNRMAIDFLLLAHGQGCEEFGGMCCIDLEDNSSSIHTEIKQLMDHSQKIQKDVGFFGLEGIANWLGLGGWLKGIIQSLLLLLIIVI</sequence>
<proteinExistence type="predicted"/>
<evidence type="ECO:0000256" key="7">
    <source>
        <dbReference type="ARBA" id="ARBA00022870"/>
    </source>
</evidence>